<accession>A0ABQ6Z2T6</accession>
<comment type="caution">
    <text evidence="1">The sequence shown here is derived from an EMBL/GenBank/DDBJ whole genome shotgun (WGS) entry which is preliminary data.</text>
</comment>
<dbReference type="Pfam" id="PF13181">
    <property type="entry name" value="TPR_8"/>
    <property type="match status" value="1"/>
</dbReference>
<evidence type="ECO:0008006" key="3">
    <source>
        <dbReference type="Google" id="ProtNLM"/>
    </source>
</evidence>
<proteinExistence type="predicted"/>
<dbReference type="RefSeq" id="WP_161901135.1">
    <property type="nucleotide sequence ID" value="NZ_MAEL01000014.1"/>
</dbReference>
<evidence type="ECO:0000313" key="2">
    <source>
        <dbReference type="Proteomes" id="UP000782705"/>
    </source>
</evidence>
<dbReference type="SUPFAM" id="SSF48452">
    <property type="entry name" value="TPR-like"/>
    <property type="match status" value="2"/>
</dbReference>
<protein>
    <recommendedName>
        <fullName evidence="3">Tetratricopeptide repeat protein</fullName>
    </recommendedName>
</protein>
<evidence type="ECO:0000313" key="1">
    <source>
        <dbReference type="EMBL" id="KAF1305462.1"/>
    </source>
</evidence>
<reference evidence="1 2" key="1">
    <citation type="submission" date="2016-06" db="EMBL/GenBank/DDBJ databases">
        <title>Four novel species of enterococci isolated from chicken manure.</title>
        <authorList>
            <person name="Van Tyne D."/>
        </authorList>
    </citation>
    <scope>NUCLEOTIDE SEQUENCE [LARGE SCALE GENOMIC DNA]</scope>
    <source>
        <strain evidence="1 2">CU12B</strain>
    </source>
</reference>
<dbReference type="Pfam" id="PF13374">
    <property type="entry name" value="TPR_10"/>
    <property type="match status" value="1"/>
</dbReference>
<dbReference type="InterPro" id="IPR019734">
    <property type="entry name" value="TPR_rpt"/>
</dbReference>
<dbReference type="Gene3D" id="1.25.40.10">
    <property type="entry name" value="Tetratricopeptide repeat domain"/>
    <property type="match status" value="2"/>
</dbReference>
<dbReference type="PANTHER" id="PTHR12558:SF13">
    <property type="entry name" value="CELL DIVISION CYCLE PROTEIN 27 HOMOLOG"/>
    <property type="match status" value="1"/>
</dbReference>
<dbReference type="Proteomes" id="UP000782705">
    <property type="component" value="Unassembled WGS sequence"/>
</dbReference>
<gene>
    <name evidence="1" type="ORF">BAU17_07155</name>
</gene>
<keyword evidence="2" id="KW-1185">Reference proteome</keyword>
<sequence>MTYSEKMLQALHNEDLAEAQLALAEALKKDDSAILAELGEELFAIGFLEEAKTIFETLQTRQPNEEMYHLSLAEIAIENNQIEEAFEHLESISADNENYPQALLITADLYQVLGIPEVSEAKLKEAAQLLPEESLIQFALAELYFSTDKFAEAEQLYRLLFSGEEQSIANISIAERIGSALSMQGKFEEAVVFLEEALEEEQTDDRLFQTAFVYLQLKENEKAIFYLQQLRAMNPQYQALYLYLAEALQEEELLEEAQEVIEEGIKENPFQVDLYHFASENSYRLHDVKKAEEYLIKALETGEKEDETLLTLSNLYLNESMFEEVIETIQRMEETDNPYALWNLAHAYNELEEFDSAAKYYEEANATLHHEPEFMKEYGVFLREEGRLEEATQLLQHYLSHEPGDMEVQSILDDLLER</sequence>
<organism evidence="1 2">
    <name type="scientific">Candidatus Enterococcus willemsii</name>
    <dbReference type="NCBI Taxonomy" id="1857215"/>
    <lineage>
        <taxon>Bacteria</taxon>
        <taxon>Bacillati</taxon>
        <taxon>Bacillota</taxon>
        <taxon>Bacilli</taxon>
        <taxon>Lactobacillales</taxon>
        <taxon>Enterococcaceae</taxon>
        <taxon>Enterococcus</taxon>
    </lineage>
</organism>
<dbReference type="SMART" id="SM00028">
    <property type="entry name" value="TPR"/>
    <property type="match status" value="7"/>
</dbReference>
<dbReference type="Pfam" id="PF14559">
    <property type="entry name" value="TPR_19"/>
    <property type="match status" value="1"/>
</dbReference>
<name>A0ABQ6Z2T6_9ENTE</name>
<dbReference type="InterPro" id="IPR011990">
    <property type="entry name" value="TPR-like_helical_dom_sf"/>
</dbReference>
<dbReference type="EMBL" id="MAEL01000014">
    <property type="protein sequence ID" value="KAF1305462.1"/>
    <property type="molecule type" value="Genomic_DNA"/>
</dbReference>
<dbReference type="PANTHER" id="PTHR12558">
    <property type="entry name" value="CELL DIVISION CYCLE 16,23,27"/>
    <property type="match status" value="1"/>
</dbReference>